<protein>
    <submittedName>
        <fullName evidence="2">Uncharacterized protein</fullName>
    </submittedName>
</protein>
<sequence length="68" mass="7039">MATMASKFVLPLMVAVVVFMLMLGGEAASGEHSVVGQLVEQGLLQRLVGARTSCGSYGRTPCPPPHGP</sequence>
<evidence type="ECO:0000256" key="1">
    <source>
        <dbReference type="SAM" id="SignalP"/>
    </source>
</evidence>
<feature type="chain" id="PRO_5032669427" evidence="1">
    <location>
        <begin position="28"/>
        <end position="68"/>
    </location>
</feature>
<keyword evidence="1" id="KW-0732">Signal</keyword>
<evidence type="ECO:0000313" key="3">
    <source>
        <dbReference type="Proteomes" id="UP000636709"/>
    </source>
</evidence>
<dbReference type="EMBL" id="JACEFO010001623">
    <property type="protein sequence ID" value="KAF8729522.1"/>
    <property type="molecule type" value="Genomic_DNA"/>
</dbReference>
<reference evidence="2" key="1">
    <citation type="submission" date="2020-07" db="EMBL/GenBank/DDBJ databases">
        <title>Genome sequence and genetic diversity analysis of an under-domesticated orphan crop, white fonio (Digitaria exilis).</title>
        <authorList>
            <person name="Bennetzen J.L."/>
            <person name="Chen S."/>
            <person name="Ma X."/>
            <person name="Wang X."/>
            <person name="Yssel A.E.J."/>
            <person name="Chaluvadi S.R."/>
            <person name="Johnson M."/>
            <person name="Gangashetty P."/>
            <person name="Hamidou F."/>
            <person name="Sanogo M.D."/>
            <person name="Zwaenepoel A."/>
            <person name="Wallace J."/>
            <person name="Van De Peer Y."/>
            <person name="Van Deynze A."/>
        </authorList>
    </citation>
    <scope>NUCLEOTIDE SEQUENCE</scope>
    <source>
        <tissue evidence="2">Leaves</tissue>
    </source>
</reference>
<gene>
    <name evidence="2" type="ORF">HU200_017461</name>
</gene>
<accession>A0A835KIQ3</accession>
<comment type="caution">
    <text evidence="2">The sequence shown here is derived from an EMBL/GenBank/DDBJ whole genome shotgun (WGS) entry which is preliminary data.</text>
</comment>
<dbReference type="Proteomes" id="UP000636709">
    <property type="component" value="Unassembled WGS sequence"/>
</dbReference>
<keyword evidence="3" id="KW-1185">Reference proteome</keyword>
<evidence type="ECO:0000313" key="2">
    <source>
        <dbReference type="EMBL" id="KAF8729522.1"/>
    </source>
</evidence>
<name>A0A835KIQ3_9POAL</name>
<dbReference type="AlphaFoldDB" id="A0A835KIQ3"/>
<proteinExistence type="predicted"/>
<organism evidence="2 3">
    <name type="scientific">Digitaria exilis</name>
    <dbReference type="NCBI Taxonomy" id="1010633"/>
    <lineage>
        <taxon>Eukaryota</taxon>
        <taxon>Viridiplantae</taxon>
        <taxon>Streptophyta</taxon>
        <taxon>Embryophyta</taxon>
        <taxon>Tracheophyta</taxon>
        <taxon>Spermatophyta</taxon>
        <taxon>Magnoliopsida</taxon>
        <taxon>Liliopsida</taxon>
        <taxon>Poales</taxon>
        <taxon>Poaceae</taxon>
        <taxon>PACMAD clade</taxon>
        <taxon>Panicoideae</taxon>
        <taxon>Panicodae</taxon>
        <taxon>Paniceae</taxon>
        <taxon>Anthephorinae</taxon>
        <taxon>Digitaria</taxon>
    </lineage>
</organism>
<feature type="signal peptide" evidence="1">
    <location>
        <begin position="1"/>
        <end position="27"/>
    </location>
</feature>